<dbReference type="EMBL" id="BQNB010020924">
    <property type="protein sequence ID" value="GJU01037.1"/>
    <property type="molecule type" value="Genomic_DNA"/>
</dbReference>
<organism evidence="2 3">
    <name type="scientific">Tanacetum coccineum</name>
    <dbReference type="NCBI Taxonomy" id="301880"/>
    <lineage>
        <taxon>Eukaryota</taxon>
        <taxon>Viridiplantae</taxon>
        <taxon>Streptophyta</taxon>
        <taxon>Embryophyta</taxon>
        <taxon>Tracheophyta</taxon>
        <taxon>Spermatophyta</taxon>
        <taxon>Magnoliopsida</taxon>
        <taxon>eudicotyledons</taxon>
        <taxon>Gunneridae</taxon>
        <taxon>Pentapetalae</taxon>
        <taxon>asterids</taxon>
        <taxon>campanulids</taxon>
        <taxon>Asterales</taxon>
        <taxon>Asteraceae</taxon>
        <taxon>Asteroideae</taxon>
        <taxon>Anthemideae</taxon>
        <taxon>Anthemidinae</taxon>
        <taxon>Tanacetum</taxon>
    </lineage>
</organism>
<gene>
    <name evidence="2" type="ORF">Tco_1111375</name>
</gene>
<proteinExistence type="predicted"/>
<name>A0ABQ5INS6_9ASTR</name>
<evidence type="ECO:0000313" key="3">
    <source>
        <dbReference type="Proteomes" id="UP001151760"/>
    </source>
</evidence>
<evidence type="ECO:0000256" key="1">
    <source>
        <dbReference type="SAM" id="MobiDB-lite"/>
    </source>
</evidence>
<keyword evidence="3" id="KW-1185">Reference proteome</keyword>
<accession>A0ABQ5INS6</accession>
<protein>
    <submittedName>
        <fullName evidence="2">Uncharacterized protein</fullName>
    </submittedName>
</protein>
<feature type="region of interest" description="Disordered" evidence="1">
    <location>
        <begin position="23"/>
        <end position="109"/>
    </location>
</feature>
<feature type="compositionally biased region" description="Basic and acidic residues" evidence="1">
    <location>
        <begin position="44"/>
        <end position="65"/>
    </location>
</feature>
<feature type="compositionally biased region" description="Polar residues" evidence="1">
    <location>
        <begin position="24"/>
        <end position="34"/>
    </location>
</feature>
<dbReference type="Proteomes" id="UP001151760">
    <property type="component" value="Unassembled WGS sequence"/>
</dbReference>
<sequence length="191" mass="22109">MHNNIMVAGSRNRPPMLATGRYAQWQSRQPTTDIPQPEVPEPDTVLKRRDSTNIQHPENKAHYDASNEGTKFPFRALTKPITPPSESAFEEYSDPEQAQKDKKSLQTPKPRIGYYSHEYVTMKIRLSVWESETVTVAGARETIGKKPKRTKDYTYHKEKMLLYKQAEKGVPLQAEQADWLEDKMEEMDEQN</sequence>
<evidence type="ECO:0000313" key="2">
    <source>
        <dbReference type="EMBL" id="GJU01037.1"/>
    </source>
</evidence>
<reference evidence="2" key="1">
    <citation type="journal article" date="2022" name="Int. J. Mol. Sci.">
        <title>Draft Genome of Tanacetum Coccineum: Genomic Comparison of Closely Related Tanacetum-Family Plants.</title>
        <authorList>
            <person name="Yamashiro T."/>
            <person name="Shiraishi A."/>
            <person name="Nakayama K."/>
            <person name="Satake H."/>
        </authorList>
    </citation>
    <scope>NUCLEOTIDE SEQUENCE</scope>
</reference>
<comment type="caution">
    <text evidence="2">The sequence shown here is derived from an EMBL/GenBank/DDBJ whole genome shotgun (WGS) entry which is preliminary data.</text>
</comment>
<reference evidence="2" key="2">
    <citation type="submission" date="2022-01" db="EMBL/GenBank/DDBJ databases">
        <authorList>
            <person name="Yamashiro T."/>
            <person name="Shiraishi A."/>
            <person name="Satake H."/>
            <person name="Nakayama K."/>
        </authorList>
    </citation>
    <scope>NUCLEOTIDE SEQUENCE</scope>
</reference>